<evidence type="ECO:0000256" key="8">
    <source>
        <dbReference type="ARBA" id="ARBA00031615"/>
    </source>
</evidence>
<dbReference type="InterPro" id="IPR036390">
    <property type="entry name" value="WH_DNA-bd_sf"/>
</dbReference>
<dbReference type="Gene3D" id="1.10.10.10">
    <property type="entry name" value="Winged helix-like DNA-binding domain superfamily/Winged helix DNA-binding domain"/>
    <property type="match status" value="1"/>
</dbReference>
<keyword evidence="6" id="KW-0342">GTP-binding</keyword>
<dbReference type="Pfam" id="PF25461">
    <property type="entry name" value="Beta-barrel_SelB"/>
    <property type="match status" value="1"/>
</dbReference>
<keyword evidence="10" id="KW-0251">Elongation factor</keyword>
<dbReference type="PANTHER" id="PTHR43721:SF22">
    <property type="entry name" value="ELONGATION FACTOR TU, MITOCHONDRIAL"/>
    <property type="match status" value="1"/>
</dbReference>
<evidence type="ECO:0000256" key="1">
    <source>
        <dbReference type="ARBA" id="ARBA00004496"/>
    </source>
</evidence>
<dbReference type="Pfam" id="PF03144">
    <property type="entry name" value="GTP_EFTU_D2"/>
    <property type="match status" value="1"/>
</dbReference>
<dbReference type="Pfam" id="PF00009">
    <property type="entry name" value="GTP_EFTU"/>
    <property type="match status" value="1"/>
</dbReference>
<dbReference type="PANTHER" id="PTHR43721">
    <property type="entry name" value="ELONGATION FACTOR TU-RELATED"/>
    <property type="match status" value="1"/>
</dbReference>
<dbReference type="InterPro" id="IPR015191">
    <property type="entry name" value="SelB_WHD4"/>
</dbReference>
<reference evidence="10" key="1">
    <citation type="submission" date="2018-06" db="EMBL/GenBank/DDBJ databases">
        <authorList>
            <person name="Zhirakovskaya E."/>
        </authorList>
    </citation>
    <scope>NUCLEOTIDE SEQUENCE</scope>
</reference>
<accession>A0A3B0VJT8</accession>
<keyword evidence="3" id="KW-0963">Cytoplasm</keyword>
<dbReference type="InterPro" id="IPR057335">
    <property type="entry name" value="Beta-barrel_SelB"/>
</dbReference>
<dbReference type="Gene3D" id="3.40.50.300">
    <property type="entry name" value="P-loop containing nucleotide triphosphate hydrolases"/>
    <property type="match status" value="1"/>
</dbReference>
<evidence type="ECO:0000256" key="6">
    <source>
        <dbReference type="ARBA" id="ARBA00023134"/>
    </source>
</evidence>
<dbReference type="GO" id="GO:0003746">
    <property type="term" value="F:translation elongation factor activity"/>
    <property type="evidence" value="ECO:0007669"/>
    <property type="project" value="UniProtKB-KW"/>
</dbReference>
<dbReference type="InterPro" id="IPR015190">
    <property type="entry name" value="Elong_fac_SelB-wing-hlx_typ-2"/>
</dbReference>
<dbReference type="InterPro" id="IPR000795">
    <property type="entry name" value="T_Tr_GTP-bd_dom"/>
</dbReference>
<dbReference type="InterPro" id="IPR009001">
    <property type="entry name" value="Transl_elong_EF1A/Init_IF2_C"/>
</dbReference>
<dbReference type="GO" id="GO:0001514">
    <property type="term" value="P:selenocysteine incorporation"/>
    <property type="evidence" value="ECO:0007669"/>
    <property type="project" value="InterPro"/>
</dbReference>
<dbReference type="EMBL" id="UOEU01000650">
    <property type="protein sequence ID" value="VAW37079.1"/>
    <property type="molecule type" value="Genomic_DNA"/>
</dbReference>
<dbReference type="InterPro" id="IPR009000">
    <property type="entry name" value="Transl_B-barrel_sf"/>
</dbReference>
<dbReference type="InterPro" id="IPR036388">
    <property type="entry name" value="WH-like_DNA-bd_sf"/>
</dbReference>
<dbReference type="CDD" id="cd04171">
    <property type="entry name" value="SelB"/>
    <property type="match status" value="1"/>
</dbReference>
<dbReference type="GO" id="GO:0005737">
    <property type="term" value="C:cytoplasm"/>
    <property type="evidence" value="ECO:0007669"/>
    <property type="project" value="UniProtKB-SubCell"/>
</dbReference>
<evidence type="ECO:0000313" key="10">
    <source>
        <dbReference type="EMBL" id="VAW37079.1"/>
    </source>
</evidence>
<organism evidence="10">
    <name type="scientific">hydrothermal vent metagenome</name>
    <dbReference type="NCBI Taxonomy" id="652676"/>
    <lineage>
        <taxon>unclassified sequences</taxon>
        <taxon>metagenomes</taxon>
        <taxon>ecological metagenomes</taxon>
    </lineage>
</organism>
<dbReference type="InterPro" id="IPR004535">
    <property type="entry name" value="Transl_elong_SelB"/>
</dbReference>
<dbReference type="PROSITE" id="PS51722">
    <property type="entry name" value="G_TR_2"/>
    <property type="match status" value="1"/>
</dbReference>
<dbReference type="CDD" id="cd03696">
    <property type="entry name" value="SelB_II"/>
    <property type="match status" value="1"/>
</dbReference>
<dbReference type="Gene3D" id="2.40.30.10">
    <property type="entry name" value="Translation factors"/>
    <property type="match status" value="1"/>
</dbReference>
<dbReference type="InterPro" id="IPR050055">
    <property type="entry name" value="EF-Tu_GTPase"/>
</dbReference>
<comment type="function">
    <text evidence="7">Translation factor necessary for the incorporation of selenocysteine into proteins. It probably replaces EF-Tu for the insertion of selenocysteine directed by the UGA codon. SelB binds GTP and GDP.</text>
</comment>
<dbReference type="GO" id="GO:0003924">
    <property type="term" value="F:GTPase activity"/>
    <property type="evidence" value="ECO:0007669"/>
    <property type="project" value="InterPro"/>
</dbReference>
<dbReference type="GO" id="GO:0005525">
    <property type="term" value="F:GTP binding"/>
    <property type="evidence" value="ECO:0007669"/>
    <property type="project" value="UniProtKB-KW"/>
</dbReference>
<dbReference type="InterPro" id="IPR027417">
    <property type="entry name" value="P-loop_NTPase"/>
</dbReference>
<dbReference type="AlphaFoldDB" id="A0A3B0VJT8"/>
<evidence type="ECO:0000259" key="9">
    <source>
        <dbReference type="PROSITE" id="PS51722"/>
    </source>
</evidence>
<keyword evidence="4" id="KW-0547">Nucleotide-binding</keyword>
<proteinExistence type="predicted"/>
<feature type="domain" description="Tr-type G" evidence="9">
    <location>
        <begin position="1"/>
        <end position="176"/>
    </location>
</feature>
<dbReference type="NCBIfam" id="TIGR00475">
    <property type="entry name" value="selB"/>
    <property type="match status" value="1"/>
</dbReference>
<dbReference type="GO" id="GO:0003723">
    <property type="term" value="F:RNA binding"/>
    <property type="evidence" value="ECO:0007669"/>
    <property type="project" value="InterPro"/>
</dbReference>
<protein>
    <recommendedName>
        <fullName evidence="2">Selenocysteine-specific elongation factor</fullName>
    </recommendedName>
    <alternativeName>
        <fullName evidence="8">SelB translation factor</fullName>
    </alternativeName>
</protein>
<dbReference type="Gene3D" id="1.10.10.2770">
    <property type="match status" value="1"/>
</dbReference>
<dbReference type="SUPFAM" id="SSF50465">
    <property type="entry name" value="EF-Tu/eEF-1alpha/eIF2-gamma C-terminal domain"/>
    <property type="match status" value="1"/>
</dbReference>
<dbReference type="CDD" id="cd15491">
    <property type="entry name" value="selB_III"/>
    <property type="match status" value="1"/>
</dbReference>
<evidence type="ECO:0000256" key="3">
    <source>
        <dbReference type="ARBA" id="ARBA00022490"/>
    </source>
</evidence>
<dbReference type="InterPro" id="IPR004161">
    <property type="entry name" value="EFTu-like_2"/>
</dbReference>
<dbReference type="SUPFAM" id="SSF46785">
    <property type="entry name" value="Winged helix' DNA-binding domain"/>
    <property type="match status" value="2"/>
</dbReference>
<evidence type="ECO:0000256" key="4">
    <source>
        <dbReference type="ARBA" id="ARBA00022741"/>
    </source>
</evidence>
<dbReference type="Pfam" id="PF09106">
    <property type="entry name" value="WHD_2nd_SelB"/>
    <property type="match status" value="1"/>
</dbReference>
<evidence type="ECO:0000256" key="7">
    <source>
        <dbReference type="ARBA" id="ARBA00025526"/>
    </source>
</evidence>
<name>A0A3B0VJT8_9ZZZZ</name>
<gene>
    <name evidence="10" type="ORF">MNBD_CHLOROFLEXI01-4693</name>
</gene>
<dbReference type="PRINTS" id="PR00315">
    <property type="entry name" value="ELONGATNFCT"/>
</dbReference>
<dbReference type="SUPFAM" id="SSF52540">
    <property type="entry name" value="P-loop containing nucleoside triphosphate hydrolases"/>
    <property type="match status" value="1"/>
</dbReference>
<evidence type="ECO:0000256" key="2">
    <source>
        <dbReference type="ARBA" id="ARBA00015953"/>
    </source>
</evidence>
<dbReference type="Pfam" id="PF09107">
    <property type="entry name" value="WHD_3rd_SelB"/>
    <property type="match status" value="1"/>
</dbReference>
<evidence type="ECO:0000256" key="5">
    <source>
        <dbReference type="ARBA" id="ARBA00022917"/>
    </source>
</evidence>
<keyword evidence="5" id="KW-0648">Protein biosynthesis</keyword>
<sequence>MYVIGTAGHVDHGKSTLVEALTGIDPDRLAEEKAREMTIDLGFAWLQLGDDASDAEVGVIDVPGHRDFIENMLAGIGGIDVALFVVASDEGVMPQTREHLAILDLLEVRGGVVALTKIDMVADDPDWLELVTLEVAEVLQGTALADAPILPVSAKTGEGIPALKQILWEKLASSPPRPDNGRPRLPIDRIFSLSGFGTIVTGTLVDGRFQIGDPIEIQPSGLKGRIRGLQTHKNKLDVARPGSRVAINITGMDRDELSRGNIIAAPDVVGSTILFDAAYRHLPGASTPLKHNMAVKLFVGAAELQARVRVLGSEKIELGQTGWLQLATKEPVAVLRGDRFILRRPSPGETMGGGRVLDPHPGRRHRRFRPETVQRLQTLSQGTPAELLLQTVRRLEPTSEQHLLQTVGLDKETAVAALAELEESKQIVRLEQQIISQAGWQASVSKLTDLVAEHHHSYPLRLGISREELRSRLKLKAVVFNPLMAQVAQDNLLMEAGALVHAPKHEIRFSAAQQSKIDALLRRFSQLGINSPSVKESKTAVGDDVYFALVDLGKLRPISADVVYDQATYERLIGKLMNHLQTKGSINAAKARDLLHTSRKYAIALLEHLDQRRLTRRVGDNRELF</sequence>
<comment type="subcellular location">
    <subcellularLocation>
        <location evidence="1">Cytoplasm</location>
    </subcellularLocation>
</comment>
<dbReference type="SUPFAM" id="SSF50447">
    <property type="entry name" value="Translation proteins"/>
    <property type="match status" value="1"/>
</dbReference>